<accession>A0A0D0RS92</accession>
<evidence type="ECO:0000313" key="2">
    <source>
        <dbReference type="Proteomes" id="UP000032210"/>
    </source>
</evidence>
<name>A0A0D0RS92_PSEFL</name>
<dbReference type="AlphaFoldDB" id="A0A0D0RS92"/>
<dbReference type="Proteomes" id="UP000032210">
    <property type="component" value="Unassembled WGS sequence"/>
</dbReference>
<sequence length="142" mass="16581">MRVGAYKGYVISVFVRDEHCPPHVHVRGKEWDARFRFSFLDGDVELWDVEPERRRPPMAVLNEIRGAIMQRHYLARARRIWWENLQTVCLENHSWNWDAGELVPGLVIRPGVYVIASARHDVVEQRTILNLVRAPDCVGINL</sequence>
<dbReference type="RefSeq" id="WP_043048479.1">
    <property type="nucleotide sequence ID" value="NZ_JXCQ01000014.1"/>
</dbReference>
<evidence type="ECO:0008006" key="3">
    <source>
        <dbReference type="Google" id="ProtNLM"/>
    </source>
</evidence>
<reference evidence="1 2" key="1">
    <citation type="submission" date="2015-01" db="EMBL/GenBank/DDBJ databases">
        <title>Genome sequence of the beneficial rhizobacterium Pseudomonas fluorescens 2-79.</title>
        <authorList>
            <person name="Thuermer A."/>
            <person name="Daniel R."/>
        </authorList>
    </citation>
    <scope>NUCLEOTIDE SEQUENCE [LARGE SCALE GENOMIC DNA]</scope>
    <source>
        <strain evidence="1 2">2-79</strain>
    </source>
</reference>
<gene>
    <name evidence="1" type="ORF">PFLU3_22530</name>
</gene>
<protein>
    <recommendedName>
        <fullName evidence="3">DUF4160 domain-containing protein</fullName>
    </recommendedName>
</protein>
<comment type="caution">
    <text evidence="1">The sequence shown here is derived from an EMBL/GenBank/DDBJ whole genome shotgun (WGS) entry which is preliminary data.</text>
</comment>
<dbReference type="PATRIC" id="fig|294.125.peg.2306"/>
<evidence type="ECO:0000313" key="1">
    <source>
        <dbReference type="EMBL" id="KIR22372.1"/>
    </source>
</evidence>
<dbReference type="EMBL" id="JXCQ01000014">
    <property type="protein sequence ID" value="KIR22372.1"/>
    <property type="molecule type" value="Genomic_DNA"/>
</dbReference>
<organism evidence="1 2">
    <name type="scientific">Pseudomonas fluorescens</name>
    <dbReference type="NCBI Taxonomy" id="294"/>
    <lineage>
        <taxon>Bacteria</taxon>
        <taxon>Pseudomonadati</taxon>
        <taxon>Pseudomonadota</taxon>
        <taxon>Gammaproteobacteria</taxon>
        <taxon>Pseudomonadales</taxon>
        <taxon>Pseudomonadaceae</taxon>
        <taxon>Pseudomonas</taxon>
    </lineage>
</organism>
<proteinExistence type="predicted"/>